<evidence type="ECO:0000256" key="3">
    <source>
        <dbReference type="ARBA" id="ARBA00006906"/>
    </source>
</evidence>
<comment type="pathway">
    <text evidence="2">Carbohydrate acid metabolism; 2-dehydro-3-deoxy-D-gluconate degradation; D-glyceraldehyde 3-phosphate and pyruvate from 2-dehydro-3-deoxy-D-gluconate: step 2/2.</text>
</comment>
<dbReference type="AlphaFoldDB" id="A0A366HUV4"/>
<dbReference type="OrthoDB" id="9802667at2"/>
<gene>
    <name evidence="9" type="ORF">DES53_101856</name>
</gene>
<keyword evidence="7" id="KW-0704">Schiff base</keyword>
<accession>A0A366HUV4</accession>
<dbReference type="EC" id="4.1.2.14" evidence="5"/>
<reference evidence="9 10" key="1">
    <citation type="submission" date="2018-06" db="EMBL/GenBank/DDBJ databases">
        <title>Genomic Encyclopedia of Type Strains, Phase IV (KMG-IV): sequencing the most valuable type-strain genomes for metagenomic binning, comparative biology and taxonomic classification.</title>
        <authorList>
            <person name="Goeker M."/>
        </authorList>
    </citation>
    <scope>NUCLEOTIDE SEQUENCE [LARGE SCALE GENOMIC DNA]</scope>
    <source>
        <strain evidence="9 10">DSM 25532</strain>
    </source>
</reference>
<evidence type="ECO:0000256" key="4">
    <source>
        <dbReference type="ARBA" id="ARBA00011233"/>
    </source>
</evidence>
<comment type="subunit">
    <text evidence="4">Homotrimer.</text>
</comment>
<dbReference type="PANTHER" id="PTHR30246:SF1">
    <property type="entry name" value="2-DEHYDRO-3-DEOXY-6-PHOSPHOGALACTONATE ALDOLASE-RELATED"/>
    <property type="match status" value="1"/>
</dbReference>
<dbReference type="InterPro" id="IPR013785">
    <property type="entry name" value="Aldolase_TIM"/>
</dbReference>
<dbReference type="PROSITE" id="PS00160">
    <property type="entry name" value="ALDOLASE_KDPG_KHG_2"/>
    <property type="match status" value="1"/>
</dbReference>
<comment type="catalytic activity">
    <reaction evidence="1">
        <text>2-dehydro-3-deoxy-6-phospho-D-gluconate = D-glyceraldehyde 3-phosphate + pyruvate</text>
        <dbReference type="Rhea" id="RHEA:17089"/>
        <dbReference type="ChEBI" id="CHEBI:15361"/>
        <dbReference type="ChEBI" id="CHEBI:57569"/>
        <dbReference type="ChEBI" id="CHEBI:59776"/>
        <dbReference type="EC" id="4.1.2.14"/>
    </reaction>
</comment>
<protein>
    <recommendedName>
        <fullName evidence="5">2-dehydro-3-deoxy-phosphogluconate aldolase</fullName>
        <ecNumber evidence="5">4.1.2.14</ecNumber>
    </recommendedName>
</protein>
<dbReference type="EMBL" id="QNRR01000001">
    <property type="protein sequence ID" value="RBP48056.1"/>
    <property type="molecule type" value="Genomic_DNA"/>
</dbReference>
<evidence type="ECO:0000256" key="6">
    <source>
        <dbReference type="ARBA" id="ARBA00023239"/>
    </source>
</evidence>
<evidence type="ECO:0000256" key="2">
    <source>
        <dbReference type="ARBA" id="ARBA00004736"/>
    </source>
</evidence>
<evidence type="ECO:0000256" key="5">
    <source>
        <dbReference type="ARBA" id="ARBA00013063"/>
    </source>
</evidence>
<comment type="caution">
    <text evidence="9">The sequence shown here is derived from an EMBL/GenBank/DDBJ whole genome shotgun (WGS) entry which is preliminary data.</text>
</comment>
<dbReference type="InterPro" id="IPR000887">
    <property type="entry name" value="Aldlse_KDPG_KHG"/>
</dbReference>
<dbReference type="Pfam" id="PF01081">
    <property type="entry name" value="Aldolase"/>
    <property type="match status" value="1"/>
</dbReference>
<organism evidence="9 10">
    <name type="scientific">Roseimicrobium gellanilyticum</name>
    <dbReference type="NCBI Taxonomy" id="748857"/>
    <lineage>
        <taxon>Bacteria</taxon>
        <taxon>Pseudomonadati</taxon>
        <taxon>Verrucomicrobiota</taxon>
        <taxon>Verrucomicrobiia</taxon>
        <taxon>Verrucomicrobiales</taxon>
        <taxon>Verrucomicrobiaceae</taxon>
        <taxon>Roseimicrobium</taxon>
    </lineage>
</organism>
<sequence length="231" mass="24441">MHEHLLRIEQLGVVPAVILENVSHAEPLANALLDGGLPCAEITLRTPAALEILKRMAAFAKDGLLVGAGTVLTPAQADEAIAAGAKFIVTPGIDADLVRHCQAKQVLIIPGATTATEVMLAANLGLECVKFFPAEASGGIKILKALNGPFPNMRFMPTGGITLETFSEYLPFKPVIAVGGTWMLKKEWIATERFDIIADACEATMLAVADARRGNRLGKSKSAGTAADWQE</sequence>
<evidence type="ECO:0000313" key="10">
    <source>
        <dbReference type="Proteomes" id="UP000253426"/>
    </source>
</evidence>
<evidence type="ECO:0000256" key="1">
    <source>
        <dbReference type="ARBA" id="ARBA00000654"/>
    </source>
</evidence>
<keyword evidence="6" id="KW-0456">Lyase</keyword>
<keyword evidence="8" id="KW-0119">Carbohydrate metabolism</keyword>
<dbReference type="InterPro" id="IPR031337">
    <property type="entry name" value="KDPG/KHG_AS_1"/>
</dbReference>
<dbReference type="Gene3D" id="3.20.20.70">
    <property type="entry name" value="Aldolase class I"/>
    <property type="match status" value="1"/>
</dbReference>
<dbReference type="Proteomes" id="UP000253426">
    <property type="component" value="Unassembled WGS sequence"/>
</dbReference>
<dbReference type="GO" id="GO:0008675">
    <property type="term" value="F:2-dehydro-3-deoxy-phosphogluconate aldolase activity"/>
    <property type="evidence" value="ECO:0007669"/>
    <property type="project" value="UniProtKB-EC"/>
</dbReference>
<dbReference type="SUPFAM" id="SSF51569">
    <property type="entry name" value="Aldolase"/>
    <property type="match status" value="1"/>
</dbReference>
<dbReference type="RefSeq" id="WP_113956933.1">
    <property type="nucleotide sequence ID" value="NZ_QNRR01000001.1"/>
</dbReference>
<dbReference type="PANTHER" id="PTHR30246">
    <property type="entry name" value="2-KETO-3-DEOXY-6-PHOSPHOGLUCONATE ALDOLASE"/>
    <property type="match status" value="1"/>
</dbReference>
<dbReference type="PROSITE" id="PS00159">
    <property type="entry name" value="ALDOLASE_KDPG_KHG_1"/>
    <property type="match status" value="1"/>
</dbReference>
<comment type="similarity">
    <text evidence="3">Belongs to the KHG/KDPG aldolase family.</text>
</comment>
<evidence type="ECO:0000256" key="7">
    <source>
        <dbReference type="ARBA" id="ARBA00023270"/>
    </source>
</evidence>
<evidence type="ECO:0000256" key="8">
    <source>
        <dbReference type="ARBA" id="ARBA00023277"/>
    </source>
</evidence>
<dbReference type="InterPro" id="IPR031338">
    <property type="entry name" value="KDPG/KHG_AS_2"/>
</dbReference>
<name>A0A366HUV4_9BACT</name>
<evidence type="ECO:0000313" key="9">
    <source>
        <dbReference type="EMBL" id="RBP48056.1"/>
    </source>
</evidence>
<dbReference type="CDD" id="cd00452">
    <property type="entry name" value="KDPG_aldolase"/>
    <property type="match status" value="1"/>
</dbReference>
<proteinExistence type="inferred from homology"/>
<dbReference type="NCBIfam" id="TIGR01182">
    <property type="entry name" value="eda"/>
    <property type="match status" value="1"/>
</dbReference>
<keyword evidence="10" id="KW-1185">Reference proteome</keyword>